<keyword evidence="2" id="KW-1185">Reference proteome</keyword>
<dbReference type="EMBL" id="CP011545">
    <property type="protein sequence ID" value="AKK09267.1"/>
    <property type="molecule type" value="Genomic_DNA"/>
</dbReference>
<organism evidence="1 2">
    <name type="scientific">Corynebacterium testudinoris</name>
    <dbReference type="NCBI Taxonomy" id="136857"/>
    <lineage>
        <taxon>Bacteria</taxon>
        <taxon>Bacillati</taxon>
        <taxon>Actinomycetota</taxon>
        <taxon>Actinomycetes</taxon>
        <taxon>Mycobacteriales</taxon>
        <taxon>Corynebacteriaceae</taxon>
        <taxon>Corynebacterium</taxon>
    </lineage>
</organism>
<dbReference type="PATRIC" id="fig|136857.5.peg.1827"/>
<reference evidence="1 2" key="1">
    <citation type="journal article" date="2015" name="Genome Announc.">
        <title>Complete Genome Sequence of the Type Strain Corynebacterium testudinoris DSM 44614, Recovered from Necrotic Lesions in the Mouth of a Tortoise.</title>
        <authorList>
            <person name="Ruckert C."/>
            <person name="Kriete M."/>
            <person name="Jaenicke S."/>
            <person name="Winkler A."/>
            <person name="Tauch A."/>
        </authorList>
    </citation>
    <scope>NUCLEOTIDE SEQUENCE [LARGE SCALE GENOMIC DNA]</scope>
    <source>
        <strain evidence="1 2">DSM 44614</strain>
    </source>
</reference>
<dbReference type="InterPro" id="IPR023393">
    <property type="entry name" value="START-like_dom_sf"/>
</dbReference>
<gene>
    <name evidence="1" type="ORF">CTEST_09190</name>
</gene>
<dbReference type="RefSeq" id="WP_052844354.1">
    <property type="nucleotide sequence ID" value="NZ_CP011545.1"/>
</dbReference>
<evidence type="ECO:0000313" key="2">
    <source>
        <dbReference type="Proteomes" id="UP000035540"/>
    </source>
</evidence>
<dbReference type="Pfam" id="PF10604">
    <property type="entry name" value="Polyketide_cyc2"/>
    <property type="match status" value="1"/>
</dbReference>
<dbReference type="Gene3D" id="3.30.530.20">
    <property type="match status" value="1"/>
</dbReference>
<sequence length="170" mass="18604">MRTRTIITLSVTGLCVATATAGFLIPYRVEQRATATASREQAWEVITDLPGHVDWNPHTVELSGTPAVGETLLNRTQSSGTEFTFRPVVLVAKSGQELRWRGTTLMRGIADGEHYFRIDPGPRPGTVTIVQGEEFRGAAVMLLRPSFNLEEEFATSTEALAAAITDHAHR</sequence>
<reference evidence="2" key="2">
    <citation type="submission" date="2015-05" db="EMBL/GenBank/DDBJ databases">
        <title>Complete genome sequence of Corynebacterium testudinoris DSM 44614, recovered from necrotic lesions in the mouth of a tortoise.</title>
        <authorList>
            <person name="Ruckert C."/>
            <person name="Albersmeier A."/>
            <person name="Winkler A."/>
            <person name="Tauch A."/>
        </authorList>
    </citation>
    <scope>NUCLEOTIDE SEQUENCE [LARGE SCALE GENOMIC DNA]</scope>
    <source>
        <strain evidence="2">DSM 44614</strain>
    </source>
</reference>
<dbReference type="KEGG" id="cted:CTEST_09190"/>
<accession>A0A0G3HDR8</accession>
<dbReference type="SUPFAM" id="SSF55961">
    <property type="entry name" value="Bet v1-like"/>
    <property type="match status" value="1"/>
</dbReference>
<name>A0A0G3HDR8_9CORY</name>
<evidence type="ECO:0008006" key="3">
    <source>
        <dbReference type="Google" id="ProtNLM"/>
    </source>
</evidence>
<dbReference type="Proteomes" id="UP000035540">
    <property type="component" value="Chromosome"/>
</dbReference>
<proteinExistence type="predicted"/>
<protein>
    <recommendedName>
        <fullName evidence="3">Polyketide cyclase / dehydrase and lipid transport</fullName>
    </recommendedName>
</protein>
<dbReference type="OrthoDB" id="191189at2"/>
<dbReference type="AlphaFoldDB" id="A0A0G3HDR8"/>
<dbReference type="STRING" id="136857.CTEST_09190"/>
<dbReference type="InterPro" id="IPR019587">
    <property type="entry name" value="Polyketide_cyclase/dehydratase"/>
</dbReference>
<evidence type="ECO:0000313" key="1">
    <source>
        <dbReference type="EMBL" id="AKK09267.1"/>
    </source>
</evidence>